<dbReference type="Gene3D" id="2.30.30.40">
    <property type="entry name" value="SH3 Domains"/>
    <property type="match status" value="1"/>
</dbReference>
<feature type="transmembrane region" description="Helical" evidence="4">
    <location>
        <begin position="167"/>
        <end position="194"/>
    </location>
</feature>
<organism evidence="6 7">
    <name type="scientific">Pinctada imbricata</name>
    <name type="common">Atlantic pearl-oyster</name>
    <name type="synonym">Pinctada martensii</name>
    <dbReference type="NCBI Taxonomy" id="66713"/>
    <lineage>
        <taxon>Eukaryota</taxon>
        <taxon>Metazoa</taxon>
        <taxon>Spiralia</taxon>
        <taxon>Lophotrochozoa</taxon>
        <taxon>Mollusca</taxon>
        <taxon>Bivalvia</taxon>
        <taxon>Autobranchia</taxon>
        <taxon>Pteriomorphia</taxon>
        <taxon>Pterioida</taxon>
        <taxon>Pterioidea</taxon>
        <taxon>Pteriidae</taxon>
        <taxon>Pinctada</taxon>
    </lineage>
</organism>
<keyword evidence="4" id="KW-0472">Membrane</keyword>
<dbReference type="PANTHER" id="PTHR21041">
    <property type="entry name" value="DENDRITIC CELL-SPECIFIC TRANSMEMBRANE PROTEIN"/>
    <property type="match status" value="1"/>
</dbReference>
<name>A0AA88YQ24_PINIB</name>
<dbReference type="InterPro" id="IPR051856">
    <property type="entry name" value="CSR-E3_Ligase_Protein"/>
</dbReference>
<comment type="caution">
    <text evidence="6">The sequence shown here is derived from an EMBL/GenBank/DDBJ whole genome shotgun (WGS) entry which is preliminary data.</text>
</comment>
<dbReference type="Proteomes" id="UP001186944">
    <property type="component" value="Unassembled WGS sequence"/>
</dbReference>
<feature type="region of interest" description="Disordered" evidence="3">
    <location>
        <begin position="46"/>
        <end position="115"/>
    </location>
</feature>
<feature type="compositionally biased region" description="Polar residues" evidence="3">
    <location>
        <begin position="91"/>
        <end position="104"/>
    </location>
</feature>
<evidence type="ECO:0000256" key="2">
    <source>
        <dbReference type="PROSITE-ProRule" id="PRU00192"/>
    </source>
</evidence>
<dbReference type="Pfam" id="PF00018">
    <property type="entry name" value="SH3_1"/>
    <property type="match status" value="1"/>
</dbReference>
<keyword evidence="4" id="KW-0812">Transmembrane</keyword>
<evidence type="ECO:0000313" key="7">
    <source>
        <dbReference type="Proteomes" id="UP001186944"/>
    </source>
</evidence>
<dbReference type="EMBL" id="VSWD01000005">
    <property type="protein sequence ID" value="KAK3101736.1"/>
    <property type="molecule type" value="Genomic_DNA"/>
</dbReference>
<keyword evidence="7" id="KW-1185">Reference proteome</keyword>
<sequence length="381" mass="42762">MFTVKETFEPYRKGDLSLNEGDQVDRVKDIGHGWLFGRNVNTGKKGAFPEGCIDRETSVSGTSRSKLSKKSRFATTRETNKTLPSDEKQQQSEYGDQNYQNSLPEQRKSTENKSEQRATDLQYKVLESPENQHRSLKILVRVLCSLVAAGTIYLLLFYSFGFDIAKAGYIVIGMFIFLVLGFIFSSFLRCVILTMIPSLFTGRGKAIFLSVITGLLLSGPAMNILYNTEEVSESLGCTADLIYNQTRALRKQLEEPLRQLAAKLLYYMGNLRKVVTDVRQALQPVTDAMKSFSDTVDNAIGVVQTIANNCEYGITLANNKCKEGVASAKQTCEKFIDRYDPTNFIVEGVNIFIGLFGRRRRRDISNSTSVHVKPLRNKVSI</sequence>
<dbReference type="AlphaFoldDB" id="A0AA88YQ24"/>
<gene>
    <name evidence="6" type="ORF">FSP39_005966</name>
</gene>
<feature type="compositionally biased region" description="Basic and acidic residues" evidence="3">
    <location>
        <begin position="105"/>
        <end position="115"/>
    </location>
</feature>
<accession>A0AA88YQ24</accession>
<evidence type="ECO:0000256" key="3">
    <source>
        <dbReference type="SAM" id="MobiDB-lite"/>
    </source>
</evidence>
<protein>
    <recommendedName>
        <fullName evidence="5">SH3 domain-containing protein</fullName>
    </recommendedName>
</protein>
<keyword evidence="1 2" id="KW-0728">SH3 domain</keyword>
<feature type="transmembrane region" description="Helical" evidence="4">
    <location>
        <begin position="206"/>
        <end position="226"/>
    </location>
</feature>
<evidence type="ECO:0000256" key="1">
    <source>
        <dbReference type="ARBA" id="ARBA00022443"/>
    </source>
</evidence>
<dbReference type="CDD" id="cd00174">
    <property type="entry name" value="SH3"/>
    <property type="match status" value="1"/>
</dbReference>
<dbReference type="SMART" id="SM00326">
    <property type="entry name" value="SH3"/>
    <property type="match status" value="1"/>
</dbReference>
<feature type="transmembrane region" description="Helical" evidence="4">
    <location>
        <begin position="138"/>
        <end position="161"/>
    </location>
</feature>
<evidence type="ECO:0000256" key="4">
    <source>
        <dbReference type="SAM" id="Phobius"/>
    </source>
</evidence>
<dbReference type="InterPro" id="IPR036028">
    <property type="entry name" value="SH3-like_dom_sf"/>
</dbReference>
<dbReference type="InterPro" id="IPR001452">
    <property type="entry name" value="SH3_domain"/>
</dbReference>
<keyword evidence="4" id="KW-1133">Transmembrane helix</keyword>
<reference evidence="6" key="1">
    <citation type="submission" date="2019-08" db="EMBL/GenBank/DDBJ databases">
        <title>The improved chromosome-level genome for the pearl oyster Pinctada fucata martensii using PacBio sequencing and Hi-C.</title>
        <authorList>
            <person name="Zheng Z."/>
        </authorList>
    </citation>
    <scope>NUCLEOTIDE SEQUENCE</scope>
    <source>
        <strain evidence="6">ZZ-2019</strain>
        <tissue evidence="6">Adductor muscle</tissue>
    </source>
</reference>
<evidence type="ECO:0000313" key="6">
    <source>
        <dbReference type="EMBL" id="KAK3101736.1"/>
    </source>
</evidence>
<dbReference type="SUPFAM" id="SSF50044">
    <property type="entry name" value="SH3-domain"/>
    <property type="match status" value="1"/>
</dbReference>
<proteinExistence type="predicted"/>
<feature type="compositionally biased region" description="Basic and acidic residues" evidence="3">
    <location>
        <begin position="78"/>
        <end position="90"/>
    </location>
</feature>
<feature type="domain" description="SH3" evidence="5">
    <location>
        <begin position="1"/>
        <end position="58"/>
    </location>
</feature>
<dbReference type="PROSITE" id="PS50002">
    <property type="entry name" value="SH3"/>
    <property type="match status" value="1"/>
</dbReference>
<evidence type="ECO:0000259" key="5">
    <source>
        <dbReference type="PROSITE" id="PS50002"/>
    </source>
</evidence>